<comment type="caution">
    <text evidence="6">The sequence shown here is derived from an EMBL/GenBank/DDBJ whole genome shotgun (WGS) entry which is preliminary data.</text>
</comment>
<dbReference type="InterPro" id="IPR008978">
    <property type="entry name" value="HSP20-like_chaperone"/>
</dbReference>
<dbReference type="AlphaFoldDB" id="A0AAW0QRM9"/>
<gene>
    <name evidence="6" type="ORF">PG999_006506</name>
</gene>
<evidence type="ECO:0000256" key="2">
    <source>
        <dbReference type="PROSITE-ProRule" id="PRU00285"/>
    </source>
</evidence>
<protein>
    <submittedName>
        <fullName evidence="6">HSP20-like chaperone</fullName>
    </submittedName>
</protein>
<evidence type="ECO:0000256" key="1">
    <source>
        <dbReference type="ARBA" id="ARBA00023016"/>
    </source>
</evidence>
<dbReference type="EMBL" id="JAQQWP010000006">
    <property type="protein sequence ID" value="KAK8114437.1"/>
    <property type="molecule type" value="Genomic_DNA"/>
</dbReference>
<feature type="region of interest" description="Disordered" evidence="4">
    <location>
        <begin position="67"/>
        <end position="185"/>
    </location>
</feature>
<dbReference type="PROSITE" id="PS01031">
    <property type="entry name" value="SHSP"/>
    <property type="match status" value="1"/>
</dbReference>
<dbReference type="Gene3D" id="2.60.40.790">
    <property type="match status" value="1"/>
</dbReference>
<dbReference type="InterPro" id="IPR002068">
    <property type="entry name" value="A-crystallin/Hsp20_dom"/>
</dbReference>
<accession>A0AAW0QRM9</accession>
<evidence type="ECO:0000313" key="7">
    <source>
        <dbReference type="Proteomes" id="UP001392437"/>
    </source>
</evidence>
<feature type="compositionally biased region" description="Pro residues" evidence="4">
    <location>
        <begin position="130"/>
        <end position="143"/>
    </location>
</feature>
<dbReference type="Proteomes" id="UP001392437">
    <property type="component" value="Unassembled WGS sequence"/>
</dbReference>
<evidence type="ECO:0000259" key="5">
    <source>
        <dbReference type="PROSITE" id="PS01031"/>
    </source>
</evidence>
<reference evidence="6 7" key="1">
    <citation type="submission" date="2023-01" db="EMBL/GenBank/DDBJ databases">
        <title>Analysis of 21 Apiospora genomes using comparative genomics revels a genus with tremendous synthesis potential of carbohydrate active enzymes and secondary metabolites.</title>
        <authorList>
            <person name="Sorensen T."/>
        </authorList>
    </citation>
    <scope>NUCLEOTIDE SEQUENCE [LARGE SCALE GENOMIC DNA]</scope>
    <source>
        <strain evidence="6 7">CBS 117206</strain>
    </source>
</reference>
<feature type="compositionally biased region" description="Basic residues" evidence="4">
    <location>
        <begin position="144"/>
        <end position="174"/>
    </location>
</feature>
<dbReference type="SUPFAM" id="SSF49764">
    <property type="entry name" value="HSP20-like chaperones"/>
    <property type="match status" value="1"/>
</dbReference>
<dbReference type="CDD" id="cd06464">
    <property type="entry name" value="ACD_sHsps-like"/>
    <property type="match status" value="1"/>
</dbReference>
<feature type="domain" description="SHSP" evidence="5">
    <location>
        <begin position="225"/>
        <end position="348"/>
    </location>
</feature>
<sequence length="348" mass="38073">MANNGNTNPNGGQAFWDFVQTFDPQHAHGPGAGVDHPQGFGSGFPLEGPWAHRGSWGVPWGGPFWGGPNFNHPHHGRPAHPSRGGGHQPSRDEQAHDSNADEHDSENDQASETMRDSPGESPEERHGPSPRGPHPPPPHPHSPPPHHHHPFGRRGRMGHCGRRGRGGRGGHRERHGPAGHPPAYDGFDMRPIMHALSSHPLAQGLRDYVEKACTNLQGPQENQGQQNGSFVPPLDLFTTEKAYVIHISLPGAVKEDVGVNWDAEKGLLNVAGVVYRPGNEEFIQCLTTSERRVGMFERSIKLPPAEVDDKGDIDAFGITARMDNGILIITIPKMEKETWTEIHKVDVE</sequence>
<feature type="compositionally biased region" description="Basic and acidic residues" evidence="4">
    <location>
        <begin position="89"/>
        <end position="102"/>
    </location>
</feature>
<keyword evidence="7" id="KW-1185">Reference proteome</keyword>
<dbReference type="InterPro" id="IPR031107">
    <property type="entry name" value="Small_HSP"/>
</dbReference>
<feature type="compositionally biased region" description="Basic and acidic residues" evidence="4">
    <location>
        <begin position="113"/>
        <end position="127"/>
    </location>
</feature>
<feature type="region of interest" description="Disordered" evidence="4">
    <location>
        <begin position="23"/>
        <end position="46"/>
    </location>
</feature>
<proteinExistence type="inferred from homology"/>
<name>A0AAW0QRM9_9PEZI</name>
<keyword evidence="1" id="KW-0346">Stress response</keyword>
<evidence type="ECO:0000256" key="3">
    <source>
        <dbReference type="RuleBase" id="RU003616"/>
    </source>
</evidence>
<evidence type="ECO:0000313" key="6">
    <source>
        <dbReference type="EMBL" id="KAK8114437.1"/>
    </source>
</evidence>
<dbReference type="PANTHER" id="PTHR11527">
    <property type="entry name" value="HEAT-SHOCK PROTEIN 20 FAMILY MEMBER"/>
    <property type="match status" value="1"/>
</dbReference>
<evidence type="ECO:0000256" key="4">
    <source>
        <dbReference type="SAM" id="MobiDB-lite"/>
    </source>
</evidence>
<comment type="similarity">
    <text evidence="2 3">Belongs to the small heat shock protein (HSP20) family.</text>
</comment>
<organism evidence="6 7">
    <name type="scientific">Apiospora kogelbergensis</name>
    <dbReference type="NCBI Taxonomy" id="1337665"/>
    <lineage>
        <taxon>Eukaryota</taxon>
        <taxon>Fungi</taxon>
        <taxon>Dikarya</taxon>
        <taxon>Ascomycota</taxon>
        <taxon>Pezizomycotina</taxon>
        <taxon>Sordariomycetes</taxon>
        <taxon>Xylariomycetidae</taxon>
        <taxon>Amphisphaeriales</taxon>
        <taxon>Apiosporaceae</taxon>
        <taxon>Apiospora</taxon>
    </lineage>
</organism>
<dbReference type="Pfam" id="PF00011">
    <property type="entry name" value="HSP20"/>
    <property type="match status" value="1"/>
</dbReference>